<dbReference type="InterPro" id="IPR001747">
    <property type="entry name" value="Vitellogenin_N"/>
</dbReference>
<dbReference type="PANTHER" id="PTHR23345">
    <property type="entry name" value="VITELLOGENIN-RELATED"/>
    <property type="match status" value="1"/>
</dbReference>
<dbReference type="Pfam" id="PF09172">
    <property type="entry name" value="Vit_open_b-sht"/>
    <property type="match status" value="1"/>
</dbReference>
<dbReference type="GeneID" id="112052947"/>
<feature type="chain" id="PRO_5047394818" evidence="3">
    <location>
        <begin position="18"/>
        <end position="1356"/>
    </location>
</feature>
<dbReference type="InterPro" id="IPR011030">
    <property type="entry name" value="Lipovitellin_superhlx_dom"/>
</dbReference>
<feature type="domain" description="Vitellogenin" evidence="4">
    <location>
        <begin position="23"/>
        <end position="653"/>
    </location>
</feature>
<evidence type="ECO:0000313" key="6">
    <source>
        <dbReference type="RefSeq" id="XP_052745799.1"/>
    </source>
</evidence>
<dbReference type="SUPFAM" id="SSF48431">
    <property type="entry name" value="Lipovitellin-phosvitin complex, superhelical domain"/>
    <property type="match status" value="1"/>
</dbReference>
<keyword evidence="1 3" id="KW-0732">Signal</keyword>
<name>A0ABM3M335_BICAN</name>
<dbReference type="SUPFAM" id="SSF56968">
    <property type="entry name" value="Lipovitellin-phosvitin complex, beta-sheet shell regions"/>
    <property type="match status" value="1"/>
</dbReference>
<evidence type="ECO:0000313" key="5">
    <source>
        <dbReference type="Proteomes" id="UP001652582"/>
    </source>
</evidence>
<accession>A0ABM3M335</accession>
<dbReference type="InterPro" id="IPR050733">
    <property type="entry name" value="Vitellogenin/Apolipophorin"/>
</dbReference>
<dbReference type="RefSeq" id="XP_052745799.1">
    <property type="nucleotide sequence ID" value="XM_052889839.1"/>
</dbReference>
<evidence type="ECO:0000256" key="3">
    <source>
        <dbReference type="SAM" id="SignalP"/>
    </source>
</evidence>
<evidence type="ECO:0000256" key="2">
    <source>
        <dbReference type="PROSITE-ProRule" id="PRU00557"/>
    </source>
</evidence>
<evidence type="ECO:0000256" key="1">
    <source>
        <dbReference type="ARBA" id="ARBA00022729"/>
    </source>
</evidence>
<comment type="caution">
    <text evidence="2">Lacks conserved residue(s) required for the propagation of feature annotation.</text>
</comment>
<feature type="signal peptide" evidence="3">
    <location>
        <begin position="1"/>
        <end position="17"/>
    </location>
</feature>
<keyword evidence="5" id="KW-1185">Reference proteome</keyword>
<dbReference type="Pfam" id="PF01347">
    <property type="entry name" value="Vitellogenin_N"/>
    <property type="match status" value="1"/>
</dbReference>
<dbReference type="Gene3D" id="2.30.230.10">
    <property type="entry name" value="Lipovitellin, beta-sheet shell regions, chain A"/>
    <property type="match status" value="1"/>
</dbReference>
<dbReference type="Proteomes" id="UP001652582">
    <property type="component" value="Chromosome 26"/>
</dbReference>
<dbReference type="InterPro" id="IPR015819">
    <property type="entry name" value="Lipid_transp_b-sht_shell"/>
</dbReference>
<dbReference type="PANTHER" id="PTHR23345:SF33">
    <property type="entry name" value="CROSSVEINLESS D"/>
    <property type="match status" value="1"/>
</dbReference>
<dbReference type="PROSITE" id="PS51211">
    <property type="entry name" value="VITELLOGENIN"/>
    <property type="match status" value="1"/>
</dbReference>
<dbReference type="InterPro" id="IPR015816">
    <property type="entry name" value="Vitellinogen_b-sht_N"/>
</dbReference>
<evidence type="ECO:0000259" key="4">
    <source>
        <dbReference type="PROSITE" id="PS51211"/>
    </source>
</evidence>
<sequence length="1356" mass="151536">MIVKCLLLMAGLSVSSAGIQGLFPALGRVSYLLKGEVVTGTDAAASHWSVEGRISLTVYDNFTRVRLQLHDIETATLSHSIGFASHQTDAVEYLKQPWELDYKEDGVISAVYTGDEPAWSSNVKRGLSANFQLKTNTNGGYAEEACLYRTSCDVKYVVQGSTVRKYLSGADHYYKSYPDRWSSVPWMMGDQRYALETVTTAERVYELSARGLSSVTMNGAFRYRTNGHVLSVKTELVLQHESDHPPQPVEKLNLTKTSLEYQPGSYDDWTGGIRQTSQSELKNNTYEILLKIARKGIDADNIVRNPNLIHSLDFVDLLNTISLLSYKSLVKLFDGLLLGTSYDLETARNIFLEVLPHARSDDCVRLIRHLVVEERAKIEPATILSLIRKLPFNVDVKSQGLLEELETFSKLSMDFSQDIRHAGILTFAVLVSKVYGVKRDYFDNIVVKYFRMYSECPQYLDRMIWLQGLCNLGHSAASYTSTIYGDKTRDRHERLWATLACNWNYNGEEKLLTILLDEDEHIQLRIAALNEMLFSSYVDERLLSFVHSFICSSSSKELQRFWYTTVKSLEGSEHPRYTPYLKELIPFITKEVKNPDTTYWATNNYIASSGKQGPWVQLISVGDTPTPSLAAITVSSAGSLVYTASVYVIAEGVTSNIYKKMYNLKVDDVTSGKLLRLLEKMKMKLKTPEEVHIDLVVKIGKHTVYATHFNQTRFESYSGNDVLKSLTDFVRFGSHINQQVVYYPVQGYLHTPTELGTPIRLQTSVGMFTSIRGNLTSSPDDTQALAWENDMHIRYQGTTVTSLATAAPLLQSQYTARAQHSMVAHLPIQFNVTLQPLAKSIDWSLATAAPLLQSQYTARAQHSMVAHLPIQFNVTLQPLAKSIDLTWLNPFAQRAGVALHSRVQVETLSSSGKDTYTVSTGQENDVDDTGIFFDCKRKTTGAEVIEKYIMSKFMSYDILPIQQSVLSSIQKFFSSPGCGIIIPPTRPAQGDDEIIKVSFNLGNVIVFERVDRIEANFDFVLTYYSRNDQNKEEFLKIDSNTNIKCAGRNVTVESFLYVKQPYSLDPNKRFWKLCYFENDISHAHADQDIAVHPASYHGRAALRYRSSAARTSCSDQTNASAIVLDYRGTPNAVNGDVERYVEVKIKGEKLHQFDLLPALGIAGGTPVAQLLGSFEKDTIDTTTIIKEKNGIASISLNAGVAVQVDSDNYAWLLDSWTGMQLMKRFGFYRECRLHGATVQTLSGAVEQLPALQCAESLLLADCSETPSSSFVILRQQNGGIKLYEGYSNTTSTNHTNLDTADIGLPVVEIGDGVKFVSEASGIIVYKRPSETVILLPAFYTHSACGECVSQNAKTNC</sequence>
<dbReference type="Gene3D" id="1.25.10.20">
    <property type="entry name" value="Vitellinogen, superhelical"/>
    <property type="match status" value="1"/>
</dbReference>
<reference evidence="6" key="1">
    <citation type="submission" date="2025-08" db="UniProtKB">
        <authorList>
            <consortium name="RefSeq"/>
        </authorList>
    </citation>
    <scope>IDENTIFICATION</scope>
</reference>
<gene>
    <name evidence="6" type="primary">LOC112052947</name>
</gene>
<organism evidence="5 6">
    <name type="scientific">Bicyclus anynana</name>
    <name type="common">Squinting bush brown butterfly</name>
    <dbReference type="NCBI Taxonomy" id="110368"/>
    <lineage>
        <taxon>Eukaryota</taxon>
        <taxon>Metazoa</taxon>
        <taxon>Ecdysozoa</taxon>
        <taxon>Arthropoda</taxon>
        <taxon>Hexapoda</taxon>
        <taxon>Insecta</taxon>
        <taxon>Pterygota</taxon>
        <taxon>Neoptera</taxon>
        <taxon>Endopterygota</taxon>
        <taxon>Lepidoptera</taxon>
        <taxon>Glossata</taxon>
        <taxon>Ditrysia</taxon>
        <taxon>Papilionoidea</taxon>
        <taxon>Nymphalidae</taxon>
        <taxon>Satyrinae</taxon>
        <taxon>Satyrini</taxon>
        <taxon>Mycalesina</taxon>
        <taxon>Bicyclus</taxon>
    </lineage>
</organism>
<proteinExistence type="predicted"/>
<dbReference type="SMART" id="SM00638">
    <property type="entry name" value="LPD_N"/>
    <property type="match status" value="1"/>
</dbReference>
<protein>
    <submittedName>
        <fullName evidence="6">Uncharacterized protein LOC112052947</fullName>
    </submittedName>
</protein>
<dbReference type="InterPro" id="IPR015255">
    <property type="entry name" value="Vitellinogen_open_b-sht"/>
</dbReference>